<dbReference type="InterPro" id="IPR036875">
    <property type="entry name" value="Znf_CCHC_sf"/>
</dbReference>
<dbReference type="SUPFAM" id="SSF57756">
    <property type="entry name" value="Retrovirus zinc finger-like domains"/>
    <property type="match status" value="1"/>
</dbReference>
<feature type="domain" description="CCHC-type" evidence="4">
    <location>
        <begin position="411"/>
        <end position="425"/>
    </location>
</feature>
<dbReference type="GeneID" id="20225214"/>
<dbReference type="Proteomes" id="UP000002729">
    <property type="component" value="Unassembled WGS sequence"/>
</dbReference>
<keyword evidence="1" id="KW-0862">Zinc</keyword>
<keyword evidence="6" id="KW-1185">Reference proteome</keyword>
<organism evidence="6">
    <name type="scientific">Aureococcus anophagefferens</name>
    <name type="common">Harmful bloom alga</name>
    <dbReference type="NCBI Taxonomy" id="44056"/>
    <lineage>
        <taxon>Eukaryota</taxon>
        <taxon>Sar</taxon>
        <taxon>Stramenopiles</taxon>
        <taxon>Ochrophyta</taxon>
        <taxon>Pelagophyceae</taxon>
        <taxon>Pelagomonadales</taxon>
        <taxon>Pelagomonadaceae</taxon>
        <taxon>Aureococcus</taxon>
    </lineage>
</organism>
<feature type="region of interest" description="Disordered" evidence="2">
    <location>
        <begin position="132"/>
        <end position="188"/>
    </location>
</feature>
<dbReference type="GO" id="GO:0003676">
    <property type="term" value="F:nucleic acid binding"/>
    <property type="evidence" value="ECO:0007669"/>
    <property type="project" value="InterPro"/>
</dbReference>
<dbReference type="InParanoid" id="F0YD15"/>
<dbReference type="InterPro" id="IPR001878">
    <property type="entry name" value="Znf_CCHC"/>
</dbReference>
<evidence type="ECO:0008006" key="7">
    <source>
        <dbReference type="Google" id="ProtNLM"/>
    </source>
</evidence>
<accession>F0YD15</accession>
<evidence type="ECO:0000259" key="3">
    <source>
        <dbReference type="PROSITE" id="PS50006"/>
    </source>
</evidence>
<evidence type="ECO:0000313" key="5">
    <source>
        <dbReference type="EMBL" id="EGB06976.1"/>
    </source>
</evidence>
<evidence type="ECO:0000256" key="2">
    <source>
        <dbReference type="SAM" id="MobiDB-lite"/>
    </source>
</evidence>
<dbReference type="AlphaFoldDB" id="F0YD15"/>
<reference evidence="5 6" key="1">
    <citation type="journal article" date="2011" name="Proc. Natl. Acad. Sci. U.S.A.">
        <title>Niche of harmful alga Aureococcus anophagefferens revealed through ecogenomics.</title>
        <authorList>
            <person name="Gobler C.J."/>
            <person name="Berry D.L."/>
            <person name="Dyhrman S.T."/>
            <person name="Wilhelm S.W."/>
            <person name="Salamov A."/>
            <person name="Lobanov A.V."/>
            <person name="Zhang Y."/>
            <person name="Collier J.L."/>
            <person name="Wurch L.L."/>
            <person name="Kustka A.B."/>
            <person name="Dill B.D."/>
            <person name="Shah M."/>
            <person name="VerBerkmoes N.C."/>
            <person name="Kuo A."/>
            <person name="Terry A."/>
            <person name="Pangilinan J."/>
            <person name="Lindquist E.A."/>
            <person name="Lucas S."/>
            <person name="Paulsen I.T."/>
            <person name="Hattenrath-Lehmann T.K."/>
            <person name="Talmage S.C."/>
            <person name="Walker E.A."/>
            <person name="Koch F."/>
            <person name="Burson A.M."/>
            <person name="Marcoval M.A."/>
            <person name="Tang Y.Z."/>
            <person name="Lecleir G.R."/>
            <person name="Coyne K.J."/>
            <person name="Berg G.M."/>
            <person name="Bertrand E.M."/>
            <person name="Saito M.A."/>
            <person name="Gladyshev V.N."/>
            <person name="Grigoriev I.V."/>
        </authorList>
    </citation>
    <scope>NUCLEOTIDE SEQUENCE [LARGE SCALE GENOMIC DNA]</scope>
    <source>
        <strain evidence="6">CCMP 1984</strain>
    </source>
</reference>
<name>F0YD15_AURAN</name>
<dbReference type="Pfam" id="PF00498">
    <property type="entry name" value="FHA"/>
    <property type="match status" value="1"/>
</dbReference>
<dbReference type="EMBL" id="GL833132">
    <property type="protein sequence ID" value="EGB06976.1"/>
    <property type="molecule type" value="Genomic_DNA"/>
</dbReference>
<protein>
    <recommendedName>
        <fullName evidence="7">FHA domain-containing protein</fullName>
    </recommendedName>
</protein>
<evidence type="ECO:0000259" key="4">
    <source>
        <dbReference type="PROSITE" id="PS50158"/>
    </source>
</evidence>
<dbReference type="PROSITE" id="PS50006">
    <property type="entry name" value="FHA_DOMAIN"/>
    <property type="match status" value="1"/>
</dbReference>
<sequence length="445" mass="46654">MAGAVLTLRGRCASRTVPESIEIEGRGDAVIVGRSRKDADVCLDLPPPSPACLISRQHAKLRRVGGGAWVLSDLGSLNGVTLNETRLKAGVERPLSDGDVIRFGGAGLPGGPGDAGELRLGECATYVFQMSAKRPRGDDDGARAPEPATESQDSRKRPRRRRAGSDENLVGGGGVSSPHSPKRLPSPRRIAAPETASNDDALKAAAACFDAVSRDRDALTAARAAAPADGGAASGAAALRSAALAQLRCAPCGEPLACALVLPCGHALDECCFIRRCFDRQCDAAVCPCCGSRFAPGRHALRRSGQLDAAVEALVLGDAALLAAHERRLDAAAAARADAGKHLAAVPDPDLRDLLADLVYDQTPSQCAKALPLERPDKLLMFKWDTRAADTDDDDEEDEDEEEDEAGVVVCSGCGERGHTQDECPHRSDISDDEAISDDDGEDFS</sequence>
<feature type="compositionally biased region" description="Basic and acidic residues" evidence="2">
    <location>
        <begin position="416"/>
        <end position="430"/>
    </location>
</feature>
<proteinExistence type="predicted"/>
<dbReference type="PROSITE" id="PS50158">
    <property type="entry name" value="ZF_CCHC"/>
    <property type="match status" value="1"/>
</dbReference>
<dbReference type="SUPFAM" id="SSF57850">
    <property type="entry name" value="RING/U-box"/>
    <property type="match status" value="1"/>
</dbReference>
<dbReference type="InterPro" id="IPR000253">
    <property type="entry name" value="FHA_dom"/>
</dbReference>
<feature type="compositionally biased region" description="Acidic residues" evidence="2">
    <location>
        <begin position="431"/>
        <end position="445"/>
    </location>
</feature>
<keyword evidence="1" id="KW-0479">Metal-binding</keyword>
<evidence type="ECO:0000313" key="6">
    <source>
        <dbReference type="Proteomes" id="UP000002729"/>
    </source>
</evidence>
<keyword evidence="1" id="KW-0863">Zinc-finger</keyword>
<dbReference type="RefSeq" id="XP_009038217.1">
    <property type="nucleotide sequence ID" value="XM_009039969.1"/>
</dbReference>
<dbReference type="Gene3D" id="3.30.40.10">
    <property type="entry name" value="Zinc/RING finger domain, C3HC4 (zinc finger)"/>
    <property type="match status" value="1"/>
</dbReference>
<dbReference type="PANTHER" id="PTHR23308">
    <property type="entry name" value="NUCLEAR INHIBITOR OF PROTEIN PHOSPHATASE-1"/>
    <property type="match status" value="1"/>
</dbReference>
<dbReference type="GO" id="GO:0008270">
    <property type="term" value="F:zinc ion binding"/>
    <property type="evidence" value="ECO:0007669"/>
    <property type="project" value="UniProtKB-KW"/>
</dbReference>
<dbReference type="KEGG" id="aaf:AURANDRAFT_65194"/>
<dbReference type="InterPro" id="IPR008984">
    <property type="entry name" value="SMAD_FHA_dom_sf"/>
</dbReference>
<feature type="domain" description="FHA" evidence="3">
    <location>
        <begin position="30"/>
        <end position="87"/>
    </location>
</feature>
<dbReference type="SUPFAM" id="SSF49879">
    <property type="entry name" value="SMAD/FHA domain"/>
    <property type="match status" value="1"/>
</dbReference>
<evidence type="ECO:0000256" key="1">
    <source>
        <dbReference type="PROSITE-ProRule" id="PRU00047"/>
    </source>
</evidence>
<feature type="region of interest" description="Disordered" evidence="2">
    <location>
        <begin position="389"/>
        <end position="445"/>
    </location>
</feature>
<dbReference type="SMART" id="SM00240">
    <property type="entry name" value="FHA"/>
    <property type="match status" value="1"/>
</dbReference>
<dbReference type="OMA" id="GHEFREC"/>
<feature type="compositionally biased region" description="Acidic residues" evidence="2">
    <location>
        <begin position="391"/>
        <end position="406"/>
    </location>
</feature>
<dbReference type="Gene3D" id="2.60.200.20">
    <property type="match status" value="1"/>
</dbReference>
<dbReference type="InterPro" id="IPR013083">
    <property type="entry name" value="Znf_RING/FYVE/PHD"/>
</dbReference>
<gene>
    <name evidence="5" type="ORF">AURANDRAFT_65194</name>
</gene>
<dbReference type="CDD" id="cd00060">
    <property type="entry name" value="FHA"/>
    <property type="match status" value="1"/>
</dbReference>
<dbReference type="OrthoDB" id="687730at2759"/>
<dbReference type="InterPro" id="IPR050923">
    <property type="entry name" value="Cell_Proc_Reg/RNA_Proc"/>
</dbReference>